<accession>A0ABD2NL19</accession>
<proteinExistence type="predicted"/>
<protein>
    <recommendedName>
        <fullName evidence="4">Cadherin domain-containing protein</fullName>
    </recommendedName>
</protein>
<dbReference type="AlphaFoldDB" id="A0ABD2NL19"/>
<keyword evidence="3" id="KW-1185">Reference proteome</keyword>
<gene>
    <name evidence="2" type="ORF">HHI36_016888</name>
</gene>
<evidence type="ECO:0008006" key="4">
    <source>
        <dbReference type="Google" id="ProtNLM"/>
    </source>
</evidence>
<name>A0ABD2NL19_9CUCU</name>
<comment type="caution">
    <text evidence="2">The sequence shown here is derived from an EMBL/GenBank/DDBJ whole genome shotgun (WGS) entry which is preliminary data.</text>
</comment>
<evidence type="ECO:0000256" key="1">
    <source>
        <dbReference type="SAM" id="SignalP"/>
    </source>
</evidence>
<reference evidence="2 3" key="1">
    <citation type="journal article" date="2021" name="BMC Biol.">
        <title>Horizontally acquired antibacterial genes associated with adaptive radiation of ladybird beetles.</title>
        <authorList>
            <person name="Li H.S."/>
            <person name="Tang X.F."/>
            <person name="Huang Y.H."/>
            <person name="Xu Z.Y."/>
            <person name="Chen M.L."/>
            <person name="Du X.Y."/>
            <person name="Qiu B.Y."/>
            <person name="Chen P.T."/>
            <person name="Zhang W."/>
            <person name="Slipinski A."/>
            <person name="Escalona H.E."/>
            <person name="Waterhouse R.M."/>
            <person name="Zwick A."/>
            <person name="Pang H."/>
        </authorList>
    </citation>
    <scope>NUCLEOTIDE SEQUENCE [LARGE SCALE GENOMIC DNA]</scope>
    <source>
        <strain evidence="2">SYSU2018</strain>
    </source>
</reference>
<sequence>MRSLLLVCWSPLPLLVAAVPRFDPSALLRDVLVPADASVGSTIYRLRASDPTFDYPLQFTIRGDATAVSVESLNCTRFNSVCQANVVLQKKLEPTRFYDFAVDVKSVGGASASINCSFRATDATTPWGEIFPGAPTLLMVSEKSR</sequence>
<organism evidence="2 3">
    <name type="scientific">Cryptolaemus montrouzieri</name>
    <dbReference type="NCBI Taxonomy" id="559131"/>
    <lineage>
        <taxon>Eukaryota</taxon>
        <taxon>Metazoa</taxon>
        <taxon>Ecdysozoa</taxon>
        <taxon>Arthropoda</taxon>
        <taxon>Hexapoda</taxon>
        <taxon>Insecta</taxon>
        <taxon>Pterygota</taxon>
        <taxon>Neoptera</taxon>
        <taxon>Endopterygota</taxon>
        <taxon>Coleoptera</taxon>
        <taxon>Polyphaga</taxon>
        <taxon>Cucujiformia</taxon>
        <taxon>Coccinelloidea</taxon>
        <taxon>Coccinellidae</taxon>
        <taxon>Scymninae</taxon>
        <taxon>Scymnini</taxon>
        <taxon>Cryptolaemus</taxon>
    </lineage>
</organism>
<evidence type="ECO:0000313" key="2">
    <source>
        <dbReference type="EMBL" id="KAL3279378.1"/>
    </source>
</evidence>
<evidence type="ECO:0000313" key="3">
    <source>
        <dbReference type="Proteomes" id="UP001516400"/>
    </source>
</evidence>
<feature type="signal peptide" evidence="1">
    <location>
        <begin position="1"/>
        <end position="18"/>
    </location>
</feature>
<keyword evidence="1" id="KW-0732">Signal</keyword>
<dbReference type="Proteomes" id="UP001516400">
    <property type="component" value="Unassembled WGS sequence"/>
</dbReference>
<feature type="chain" id="PRO_5044888533" description="Cadherin domain-containing protein" evidence="1">
    <location>
        <begin position="19"/>
        <end position="145"/>
    </location>
</feature>
<dbReference type="EMBL" id="JABFTP020000124">
    <property type="protein sequence ID" value="KAL3279378.1"/>
    <property type="molecule type" value="Genomic_DNA"/>
</dbReference>